<evidence type="ECO:0000256" key="1">
    <source>
        <dbReference type="SAM" id="MobiDB-lite"/>
    </source>
</evidence>
<protein>
    <submittedName>
        <fullName evidence="2">Uncharacterized protein</fullName>
    </submittedName>
</protein>
<feature type="compositionally biased region" description="Basic and acidic residues" evidence="1">
    <location>
        <begin position="48"/>
        <end position="57"/>
    </location>
</feature>
<dbReference type="AlphaFoldDB" id="X1QM54"/>
<proteinExistence type="predicted"/>
<feature type="compositionally biased region" description="Basic residues" evidence="1">
    <location>
        <begin position="58"/>
        <end position="67"/>
    </location>
</feature>
<name>X1QM54_9ZZZZ</name>
<dbReference type="EMBL" id="BARW01000779">
    <property type="protein sequence ID" value="GAI69328.1"/>
    <property type="molecule type" value="Genomic_DNA"/>
</dbReference>
<comment type="caution">
    <text evidence="2">The sequence shown here is derived from an EMBL/GenBank/DDBJ whole genome shotgun (WGS) entry which is preliminary data.</text>
</comment>
<feature type="region of interest" description="Disordered" evidence="1">
    <location>
        <begin position="43"/>
        <end position="70"/>
    </location>
</feature>
<evidence type="ECO:0000313" key="2">
    <source>
        <dbReference type="EMBL" id="GAI69328.1"/>
    </source>
</evidence>
<reference evidence="2" key="1">
    <citation type="journal article" date="2014" name="Front. Microbiol.">
        <title>High frequency of phylogenetically diverse reductive dehalogenase-homologous genes in deep subseafloor sedimentary metagenomes.</title>
        <authorList>
            <person name="Kawai M."/>
            <person name="Futagami T."/>
            <person name="Toyoda A."/>
            <person name="Takaki Y."/>
            <person name="Nishi S."/>
            <person name="Hori S."/>
            <person name="Arai W."/>
            <person name="Tsubouchi T."/>
            <person name="Morono Y."/>
            <person name="Uchiyama I."/>
            <person name="Ito T."/>
            <person name="Fujiyama A."/>
            <person name="Inagaki F."/>
            <person name="Takami H."/>
        </authorList>
    </citation>
    <scope>NUCLEOTIDE SEQUENCE</scope>
    <source>
        <strain evidence="2">Expedition CK06-06</strain>
    </source>
</reference>
<accession>X1QM54</accession>
<organism evidence="2">
    <name type="scientific">marine sediment metagenome</name>
    <dbReference type="NCBI Taxonomy" id="412755"/>
    <lineage>
        <taxon>unclassified sequences</taxon>
        <taxon>metagenomes</taxon>
        <taxon>ecological metagenomes</taxon>
    </lineage>
</organism>
<gene>
    <name evidence="2" type="ORF">S12H4_02951</name>
</gene>
<sequence>MNKNEYKKRVWELLKNYRDDEITSLEELLEKIMALPFPKEGNPYEGMSTREDVDFGKGKKTANRQKKERKERQNNIYVCFLYL</sequence>